<dbReference type="Proteomes" id="UP000689967">
    <property type="component" value="Unassembled WGS sequence"/>
</dbReference>
<sequence length="964" mass="100660">MIEPLRGAAAWSEAARLGRPVVVVGNGPSAADLPAGAVPEEAVIVRTNAFFFEDTRRYGRRVDGIFWAVARRWLQLGFQAAIAEQVYEFGTFFTPVDVARETLPPFRTEAAELTRQLQPRMSHFDLLRAEPIIAGFLAAPRERVRPMLPTQGLQAVATMLAFGFRDIRIAGMDLYQADQRYVHAVPDFIRDMTAPVHLSGGYEAAQHGLETDLGFLTALRVAFPLARISCLSPRSYMAKLLPLASPSARPGASAGPAPASFESRLRMLCGAPFGQMPAAEPQAGSAEPGLAGGVAQLDVRRALLWAWRPEQPTAWRSILIEGAAGLRERLRPDQKVHELELACLGDGRHGRILDLAWLAERVGPPPWRFTDVASGLPLHGSPLDPREALRWPRPDPREIRLVTDPAAAAPGGVSGGASGDILAVPDGEGRLRCDTEDGPTCLLRPALPGLAGQVAALQHAFPNVPVRWQPAPGTLHPAALAALVQATGPRLGDLLAMAAEGMLVGLPATAQDQIKAALMLQSTLFILGEGHVRDGFGGLLDQVSAAQRLPLSVATGLLSVLGETPGGGALLIGLPDLLQGGEMLMPRLLAMARGGEKHVFVAVPGWPSGGARARDLLHRLGAAGGTAIATDLGVADALRVALPGLPLRVAEAPPAAWHALCLRPAHADARRTIGLLVAEADRATLDLVADAVWALPAGDRQRLDLLVLPLGGQAGPAEAEAAGIASAETVPVANPSAEVMAALEVCILMGSASGFPPALSHASALGLPLLLAQPAGFASQGTAPPVLGLDAALAAALAGGGEAGVLRAPAAEGSTAALLAAMADVPRQAAAAFLAGQASLAVGNQPEEDATDLEIRAYFGTSGEGSTVTLHLFNRSPHTWLRAGRSGCGATHLDMAFHSGDPGAALVRHTLPLLADLPPGGDWTAAFPMPKGLAGRSCTFTLSLLRGAMRRRRLFGPVQIRRVP</sequence>
<evidence type="ECO:0000313" key="1">
    <source>
        <dbReference type="EMBL" id="MBU8547290.1"/>
    </source>
</evidence>
<accession>A0ABS6HEW9</accession>
<name>A0ABS6HEW9_9PROT</name>
<dbReference type="EMBL" id="JAERQM010000015">
    <property type="protein sequence ID" value="MBU8547290.1"/>
    <property type="molecule type" value="Genomic_DNA"/>
</dbReference>
<organism evidence="1 2">
    <name type="scientific">Falsiroseomonas oleicola</name>
    <dbReference type="NCBI Taxonomy" id="2801474"/>
    <lineage>
        <taxon>Bacteria</taxon>
        <taxon>Pseudomonadati</taxon>
        <taxon>Pseudomonadota</taxon>
        <taxon>Alphaproteobacteria</taxon>
        <taxon>Acetobacterales</taxon>
        <taxon>Roseomonadaceae</taxon>
        <taxon>Falsiroseomonas</taxon>
    </lineage>
</organism>
<keyword evidence="2" id="KW-1185">Reference proteome</keyword>
<evidence type="ECO:0000313" key="2">
    <source>
        <dbReference type="Proteomes" id="UP000689967"/>
    </source>
</evidence>
<dbReference type="RefSeq" id="WP_216879274.1">
    <property type="nucleotide sequence ID" value="NZ_JAERQM010000015.1"/>
</dbReference>
<protein>
    <submittedName>
        <fullName evidence="1">Uncharacterized protein</fullName>
    </submittedName>
</protein>
<proteinExistence type="predicted"/>
<reference evidence="1 2" key="1">
    <citation type="submission" date="2021-01" db="EMBL/GenBank/DDBJ databases">
        <title>Roseomonas sp. nov, a bacterium isolated from an oil production mixture in Yumen Oilfield.</title>
        <authorList>
            <person name="Wu D."/>
        </authorList>
    </citation>
    <scope>NUCLEOTIDE SEQUENCE [LARGE SCALE GENOMIC DNA]</scope>
    <source>
        <strain evidence="1 2">ROY-5-3</strain>
    </source>
</reference>
<comment type="caution">
    <text evidence="1">The sequence shown here is derived from an EMBL/GenBank/DDBJ whole genome shotgun (WGS) entry which is preliminary data.</text>
</comment>
<gene>
    <name evidence="1" type="ORF">JJQ90_26475</name>
</gene>